<comment type="caution">
    <text evidence="1">The sequence shown here is derived from an EMBL/GenBank/DDBJ whole genome shotgun (WGS) entry which is preliminary data.</text>
</comment>
<keyword evidence="2" id="KW-1185">Reference proteome</keyword>
<dbReference type="AlphaFoldDB" id="A0A498JW43"/>
<sequence length="90" mass="10259">MTFATISFEIALAYNLHETQRNVKRNGIVSDNKRESKTQKICTIPIWRKLDSYRRSLILMAEPIHLLEDNVALGALVKNLDLCTVPDSDT</sequence>
<organism evidence="1 2">
    <name type="scientific">Malus domestica</name>
    <name type="common">Apple</name>
    <name type="synonym">Pyrus malus</name>
    <dbReference type="NCBI Taxonomy" id="3750"/>
    <lineage>
        <taxon>Eukaryota</taxon>
        <taxon>Viridiplantae</taxon>
        <taxon>Streptophyta</taxon>
        <taxon>Embryophyta</taxon>
        <taxon>Tracheophyta</taxon>
        <taxon>Spermatophyta</taxon>
        <taxon>Magnoliopsida</taxon>
        <taxon>eudicotyledons</taxon>
        <taxon>Gunneridae</taxon>
        <taxon>Pentapetalae</taxon>
        <taxon>rosids</taxon>
        <taxon>fabids</taxon>
        <taxon>Rosales</taxon>
        <taxon>Rosaceae</taxon>
        <taxon>Amygdaloideae</taxon>
        <taxon>Maleae</taxon>
        <taxon>Malus</taxon>
    </lineage>
</organism>
<dbReference type="Proteomes" id="UP000290289">
    <property type="component" value="Chromosome 5"/>
</dbReference>
<evidence type="ECO:0000313" key="2">
    <source>
        <dbReference type="Proteomes" id="UP000290289"/>
    </source>
</evidence>
<proteinExistence type="predicted"/>
<name>A0A498JW43_MALDO</name>
<gene>
    <name evidence="1" type="ORF">DVH24_010027</name>
</gene>
<dbReference type="EMBL" id="RDQH01000331">
    <property type="protein sequence ID" value="RXH97702.1"/>
    <property type="molecule type" value="Genomic_DNA"/>
</dbReference>
<protein>
    <submittedName>
        <fullName evidence="1">Uncharacterized protein</fullName>
    </submittedName>
</protein>
<reference evidence="1 2" key="1">
    <citation type="submission" date="2018-10" db="EMBL/GenBank/DDBJ databases">
        <title>A high-quality apple genome assembly.</title>
        <authorList>
            <person name="Hu J."/>
        </authorList>
    </citation>
    <scope>NUCLEOTIDE SEQUENCE [LARGE SCALE GENOMIC DNA]</scope>
    <source>
        <strain evidence="2">cv. HFTH1</strain>
        <tissue evidence="1">Young leaf</tissue>
    </source>
</reference>
<accession>A0A498JW43</accession>
<evidence type="ECO:0000313" key="1">
    <source>
        <dbReference type="EMBL" id="RXH97702.1"/>
    </source>
</evidence>